<dbReference type="Proteomes" id="UP001595975">
    <property type="component" value="Unassembled WGS sequence"/>
</dbReference>
<proteinExistence type="predicted"/>
<reference evidence="3" key="1">
    <citation type="journal article" date="2019" name="Int. J. Syst. Evol. Microbiol.">
        <title>The Global Catalogue of Microorganisms (GCM) 10K type strain sequencing project: providing services to taxonomists for standard genome sequencing and annotation.</title>
        <authorList>
            <consortium name="The Broad Institute Genomics Platform"/>
            <consortium name="The Broad Institute Genome Sequencing Center for Infectious Disease"/>
            <person name="Wu L."/>
            <person name="Ma J."/>
        </authorList>
    </citation>
    <scope>NUCLEOTIDE SEQUENCE [LARGE SCALE GENOMIC DNA]</scope>
    <source>
        <strain evidence="3">CGMCC 4.1437</strain>
    </source>
</reference>
<protein>
    <submittedName>
        <fullName evidence="2">Uncharacterized protein</fullName>
    </submittedName>
</protein>
<evidence type="ECO:0000313" key="3">
    <source>
        <dbReference type="Proteomes" id="UP001595975"/>
    </source>
</evidence>
<name>A0ABW0X595_9ACTN</name>
<feature type="region of interest" description="Disordered" evidence="1">
    <location>
        <begin position="17"/>
        <end position="41"/>
    </location>
</feature>
<sequence>MTLFICANCRHPLTGDLKKTRPSRDTDQRSGHGIAPPRMSRGTYAISQDAGLVILNPDDVPGTAPHPDHRRRNGCCGLDGQDGANLVCAACGADVATKQSDCWTQNLVALTAAAVVSGADSPA</sequence>
<organism evidence="2 3">
    <name type="scientific">Kitasatospora misakiensis</name>
    <dbReference type="NCBI Taxonomy" id="67330"/>
    <lineage>
        <taxon>Bacteria</taxon>
        <taxon>Bacillati</taxon>
        <taxon>Actinomycetota</taxon>
        <taxon>Actinomycetes</taxon>
        <taxon>Kitasatosporales</taxon>
        <taxon>Streptomycetaceae</taxon>
        <taxon>Kitasatospora</taxon>
    </lineage>
</organism>
<accession>A0ABW0X595</accession>
<evidence type="ECO:0000313" key="2">
    <source>
        <dbReference type="EMBL" id="MFC5664943.1"/>
    </source>
</evidence>
<dbReference type="RefSeq" id="WP_380226634.1">
    <property type="nucleotide sequence ID" value="NZ_JBHSOF010000022.1"/>
</dbReference>
<dbReference type="EMBL" id="JBHSOF010000022">
    <property type="protein sequence ID" value="MFC5664943.1"/>
    <property type="molecule type" value="Genomic_DNA"/>
</dbReference>
<evidence type="ECO:0000256" key="1">
    <source>
        <dbReference type="SAM" id="MobiDB-lite"/>
    </source>
</evidence>
<keyword evidence="3" id="KW-1185">Reference proteome</keyword>
<comment type="caution">
    <text evidence="2">The sequence shown here is derived from an EMBL/GenBank/DDBJ whole genome shotgun (WGS) entry which is preliminary data.</text>
</comment>
<gene>
    <name evidence="2" type="ORF">ACFP3U_18375</name>
</gene>
<feature type="compositionally biased region" description="Basic and acidic residues" evidence="1">
    <location>
        <begin position="17"/>
        <end position="30"/>
    </location>
</feature>